<keyword evidence="3" id="KW-1185">Reference proteome</keyword>
<evidence type="ECO:0000313" key="2">
    <source>
        <dbReference type="EMBL" id="MCI4658708.1"/>
    </source>
</evidence>
<dbReference type="SUPFAM" id="SSF56176">
    <property type="entry name" value="FAD-binding/transporter-associated domain-like"/>
    <property type="match status" value="1"/>
</dbReference>
<dbReference type="InterPro" id="IPR036318">
    <property type="entry name" value="FAD-bd_PCMH-like_sf"/>
</dbReference>
<dbReference type="AlphaFoldDB" id="A0AA41QY89"/>
<dbReference type="GO" id="GO:0016491">
    <property type="term" value="F:oxidoreductase activity"/>
    <property type="evidence" value="ECO:0007669"/>
    <property type="project" value="InterPro"/>
</dbReference>
<dbReference type="InterPro" id="IPR016166">
    <property type="entry name" value="FAD-bd_PCMH"/>
</dbReference>
<comment type="caution">
    <text evidence="2">The sequence shown here is derived from an EMBL/GenBank/DDBJ whole genome shotgun (WGS) entry which is preliminary data.</text>
</comment>
<dbReference type="Pfam" id="PF00941">
    <property type="entry name" value="FAD_binding_5"/>
    <property type="match status" value="1"/>
</dbReference>
<dbReference type="GO" id="GO:0071949">
    <property type="term" value="F:FAD binding"/>
    <property type="evidence" value="ECO:0007669"/>
    <property type="project" value="InterPro"/>
</dbReference>
<dbReference type="InterPro" id="IPR016169">
    <property type="entry name" value="FAD-bd_PCMH_sub2"/>
</dbReference>
<protein>
    <submittedName>
        <fullName evidence="2">FAD binding domain-containing protein</fullName>
    </submittedName>
</protein>
<sequence length="282" mass="29329">MDLNTVVTITPARVRSDLSALGDTVAPLAGGSELFADPRAHLTGLVDLQAFGWPALTVTGAGLEIAATCTLAQLAALPAGPGWTAHPLLLECCTALYGSFKVWNVATVGGNLATALPAGPMTSLAAALDAEVLIWRRDGSDARLPAADFVTGNMTTVLGTGDVLRSIHIPEASLRARTAFRKIALSPIGRSGAVVIGRLDRDGRFTLTVTAATLRPVQLRYDAIPAAAELRADVAGIDAWFTDAHGAADWRAAVSAVLAEEIRHQLEAPESGTTPIESEARP</sequence>
<dbReference type="EMBL" id="JALGAR010000003">
    <property type="protein sequence ID" value="MCI4658708.1"/>
    <property type="molecule type" value="Genomic_DNA"/>
</dbReference>
<proteinExistence type="predicted"/>
<organism evidence="2 3">
    <name type="scientific">Cryobacterium zhongshanensis</name>
    <dbReference type="NCBI Taxonomy" id="2928153"/>
    <lineage>
        <taxon>Bacteria</taxon>
        <taxon>Bacillati</taxon>
        <taxon>Actinomycetota</taxon>
        <taxon>Actinomycetes</taxon>
        <taxon>Micrococcales</taxon>
        <taxon>Microbacteriaceae</taxon>
        <taxon>Cryobacterium</taxon>
    </lineage>
</organism>
<dbReference type="PANTHER" id="PTHR42659:SF9">
    <property type="entry name" value="XANTHINE DEHYDROGENASE FAD-BINDING SUBUNIT XDHB-RELATED"/>
    <property type="match status" value="1"/>
</dbReference>
<dbReference type="Gene3D" id="3.30.465.10">
    <property type="match status" value="1"/>
</dbReference>
<dbReference type="RefSeq" id="WP_243012374.1">
    <property type="nucleotide sequence ID" value="NZ_JALGAR010000003.1"/>
</dbReference>
<evidence type="ECO:0000313" key="3">
    <source>
        <dbReference type="Proteomes" id="UP001165341"/>
    </source>
</evidence>
<dbReference type="InterPro" id="IPR051312">
    <property type="entry name" value="Diverse_Substr_Oxidored"/>
</dbReference>
<dbReference type="Proteomes" id="UP001165341">
    <property type="component" value="Unassembled WGS sequence"/>
</dbReference>
<gene>
    <name evidence="2" type="ORF">MQH31_12910</name>
</gene>
<evidence type="ECO:0000259" key="1">
    <source>
        <dbReference type="PROSITE" id="PS51387"/>
    </source>
</evidence>
<accession>A0AA41QY89</accession>
<dbReference type="PANTHER" id="PTHR42659">
    <property type="entry name" value="XANTHINE DEHYDROGENASE SUBUNIT C-RELATED"/>
    <property type="match status" value="1"/>
</dbReference>
<dbReference type="InterPro" id="IPR002346">
    <property type="entry name" value="Mopterin_DH_FAD-bd"/>
</dbReference>
<dbReference type="PROSITE" id="PS51387">
    <property type="entry name" value="FAD_PCMH"/>
    <property type="match status" value="1"/>
</dbReference>
<feature type="domain" description="FAD-binding PCMH-type" evidence="1">
    <location>
        <begin position="1"/>
        <end position="174"/>
    </location>
</feature>
<reference evidence="2" key="1">
    <citation type="submission" date="2022-03" db="EMBL/GenBank/DDBJ databases">
        <title>Cryobacterium sp. nov. strain ZS14-85, isolated from Antarctic soil.</title>
        <authorList>
            <person name="Li J."/>
            <person name="Niu G."/>
        </authorList>
    </citation>
    <scope>NUCLEOTIDE SEQUENCE</scope>
    <source>
        <strain evidence="2">ZS14-85</strain>
    </source>
</reference>
<name>A0AA41QY89_9MICO</name>